<dbReference type="Gene3D" id="3.40.50.300">
    <property type="entry name" value="P-loop containing nucleotide triphosphate hydrolases"/>
    <property type="match status" value="1"/>
</dbReference>
<gene>
    <name evidence="11" type="ORF">AB6A40_003265</name>
</gene>
<dbReference type="InterPro" id="IPR011527">
    <property type="entry name" value="ABC1_TM_dom"/>
</dbReference>
<evidence type="ECO:0000256" key="6">
    <source>
        <dbReference type="ARBA" id="ARBA00022840"/>
    </source>
</evidence>
<feature type="transmembrane region" description="Helical" evidence="9">
    <location>
        <begin position="97"/>
        <end position="115"/>
    </location>
</feature>
<feature type="transmembrane region" description="Helical" evidence="9">
    <location>
        <begin position="246"/>
        <end position="265"/>
    </location>
</feature>
<comment type="similarity">
    <text evidence="2">Belongs to the ABC transporter superfamily. ABCD family. Peroxisomal fatty acyl CoA transporter (TC 3.A.1.203) subfamily.</text>
</comment>
<sequence length="702" mass="80579">MPLPTIPLRYIWVLLRNSKRLRVLIYCCLTAGSVYAARRLLSHYLHHGLFPGQRQQKAEKWLSFCLRKFEISNQMFPQQLNTLLKILRPRMFSTETGLILIHTVILLSRTFMSVFVAHVEGVAVKAIVERNPRAFLTHLCSWFLLALPATFINSMIKFFEGCLSIACRTKLVKFAYEQYFKNDVYYRISNLDSRLKNVDHCLTEDIAAFSALLSHLYSQLTKPIFDIAFISLSTLIQMRRRGTSHIAHLSVTLSIVVFFITITLLKCASPRFGELTAEEAKRKGMLSFMQSRIVGNAEEIAFYGGHRIEKFKLLEVFSELKSQIMLIYRKRAIYVMFEQFLLKYVWSAMGMIMIAISVFFSAPTEGSIRSTNGTGSVSERTRHFTTSRYLLQFLADAAERLMTSYKSVAHLSGYTSRICEMFVVFEDARKQRFTQQFEESLMVEKEENEKSSELSIAPRAVAGEVVEEGNFIRLDNVSVITPCSKVIAEHVSFELHPGMHLMIVGPNGCGKSSLFRVIGGLWPLYSGYLQKPLHKDLFYIPQKPYMTLGTLREQVIYPDTESEMRQKGFSDSDLSHILDKVFLGHIVQREGGWSASRDWMLLLSGGEKQRLALARVFYHRPLFAMLDECTSAISTDVEGSIYQSLIDAKVTLLTVSHRHTLWQYHKYLLQYDKSKTFIFGEISQLSLNYRQCEQCETDSSTQ</sequence>
<comment type="caution">
    <text evidence="11">The sequence shown here is derived from an EMBL/GenBank/DDBJ whole genome shotgun (WGS) entry which is preliminary data.</text>
</comment>
<dbReference type="Pfam" id="PF06472">
    <property type="entry name" value="ABC_membrane_2"/>
    <property type="match status" value="1"/>
</dbReference>
<keyword evidence="8 9" id="KW-0472">Membrane</keyword>
<dbReference type="InterPro" id="IPR003439">
    <property type="entry name" value="ABC_transporter-like_ATP-bd"/>
</dbReference>
<dbReference type="Pfam" id="PF00005">
    <property type="entry name" value="ABC_tran"/>
    <property type="match status" value="1"/>
</dbReference>
<dbReference type="GO" id="GO:0005778">
    <property type="term" value="C:peroxisomal membrane"/>
    <property type="evidence" value="ECO:0007669"/>
    <property type="project" value="UniProtKB-SubCell"/>
</dbReference>
<evidence type="ECO:0000256" key="9">
    <source>
        <dbReference type="SAM" id="Phobius"/>
    </source>
</evidence>
<keyword evidence="12" id="KW-1185">Reference proteome</keyword>
<evidence type="ECO:0000313" key="11">
    <source>
        <dbReference type="EMBL" id="MFH4976556.1"/>
    </source>
</evidence>
<evidence type="ECO:0000256" key="7">
    <source>
        <dbReference type="ARBA" id="ARBA00022989"/>
    </source>
</evidence>
<dbReference type="InterPro" id="IPR027417">
    <property type="entry name" value="P-loop_NTPase"/>
</dbReference>
<comment type="subcellular location">
    <subcellularLocation>
        <location evidence="1">Peroxisome membrane</location>
        <topology evidence="1">Multi-pass membrane protein</topology>
    </subcellularLocation>
</comment>
<dbReference type="GO" id="GO:0005524">
    <property type="term" value="F:ATP binding"/>
    <property type="evidence" value="ECO:0007669"/>
    <property type="project" value="UniProtKB-KW"/>
</dbReference>
<dbReference type="PROSITE" id="PS00211">
    <property type="entry name" value="ABC_TRANSPORTER_1"/>
    <property type="match status" value="1"/>
</dbReference>
<accession>A0ABD6EGQ4</accession>
<dbReference type="AlphaFoldDB" id="A0ABD6EGQ4"/>
<dbReference type="InterPro" id="IPR003593">
    <property type="entry name" value="AAA+_ATPase"/>
</dbReference>
<evidence type="ECO:0000256" key="1">
    <source>
        <dbReference type="ARBA" id="ARBA00004585"/>
    </source>
</evidence>
<dbReference type="PANTHER" id="PTHR11384">
    <property type="entry name" value="ATP-BINDING CASSETTE, SUB-FAMILY D MEMBER"/>
    <property type="match status" value="1"/>
</dbReference>
<dbReference type="InterPro" id="IPR017871">
    <property type="entry name" value="ABC_transporter-like_CS"/>
</dbReference>
<dbReference type="PANTHER" id="PTHR11384:SF67">
    <property type="entry name" value="ATP-BINDING CASSETTE SUB-FAMILY D MEMBER 1"/>
    <property type="match status" value="1"/>
</dbReference>
<keyword evidence="5" id="KW-0547">Nucleotide-binding</keyword>
<keyword evidence="6" id="KW-0067">ATP-binding</keyword>
<evidence type="ECO:0000256" key="3">
    <source>
        <dbReference type="ARBA" id="ARBA00022448"/>
    </source>
</evidence>
<keyword evidence="4 9" id="KW-0812">Transmembrane</keyword>
<dbReference type="Proteomes" id="UP001608902">
    <property type="component" value="Unassembled WGS sequence"/>
</dbReference>
<evidence type="ECO:0000313" key="12">
    <source>
        <dbReference type="Proteomes" id="UP001608902"/>
    </source>
</evidence>
<proteinExistence type="inferred from homology"/>
<dbReference type="SMART" id="SM00382">
    <property type="entry name" value="AAA"/>
    <property type="match status" value="1"/>
</dbReference>
<dbReference type="PROSITE" id="PS50893">
    <property type="entry name" value="ABC_TRANSPORTER_2"/>
    <property type="match status" value="1"/>
</dbReference>
<feature type="transmembrane region" description="Helical" evidence="9">
    <location>
        <begin position="135"/>
        <end position="156"/>
    </location>
</feature>
<dbReference type="EMBL" id="JBGFUD010001634">
    <property type="protein sequence ID" value="MFH4976556.1"/>
    <property type="molecule type" value="Genomic_DNA"/>
</dbReference>
<feature type="domain" description="ABC transporter" evidence="10">
    <location>
        <begin position="472"/>
        <end position="698"/>
    </location>
</feature>
<name>A0ABD6EGQ4_9BILA</name>
<organism evidence="11 12">
    <name type="scientific">Gnathostoma spinigerum</name>
    <dbReference type="NCBI Taxonomy" id="75299"/>
    <lineage>
        <taxon>Eukaryota</taxon>
        <taxon>Metazoa</taxon>
        <taxon>Ecdysozoa</taxon>
        <taxon>Nematoda</taxon>
        <taxon>Chromadorea</taxon>
        <taxon>Rhabditida</taxon>
        <taxon>Spirurina</taxon>
        <taxon>Gnathostomatomorpha</taxon>
        <taxon>Gnathostomatoidea</taxon>
        <taxon>Gnathostomatidae</taxon>
        <taxon>Gnathostoma</taxon>
    </lineage>
</organism>
<reference evidence="11 12" key="1">
    <citation type="submission" date="2024-08" db="EMBL/GenBank/DDBJ databases">
        <title>Gnathostoma spinigerum genome.</title>
        <authorList>
            <person name="Gonzalez-Bertolin B."/>
            <person name="Monzon S."/>
            <person name="Zaballos A."/>
            <person name="Jimenez P."/>
            <person name="Dekumyoy P."/>
            <person name="Varona S."/>
            <person name="Cuesta I."/>
            <person name="Sumanam S."/>
            <person name="Adisakwattana P."/>
            <person name="Gasser R.B."/>
            <person name="Hernandez-Gonzalez A."/>
            <person name="Young N.D."/>
            <person name="Perteguer M.J."/>
        </authorList>
    </citation>
    <scope>NUCLEOTIDE SEQUENCE [LARGE SCALE GENOMIC DNA]</scope>
    <source>
        <strain evidence="11">AL3</strain>
        <tissue evidence="11">Liver</tissue>
    </source>
</reference>
<dbReference type="CDD" id="cd03223">
    <property type="entry name" value="ABCD_peroxisomal_ALDP"/>
    <property type="match status" value="1"/>
</dbReference>
<evidence type="ECO:0000256" key="5">
    <source>
        <dbReference type="ARBA" id="ARBA00022741"/>
    </source>
</evidence>
<dbReference type="FunFam" id="3.40.50.300:FF:000636">
    <property type="entry name" value="ATP-binding cassette sub-family D member 3"/>
    <property type="match status" value="1"/>
</dbReference>
<keyword evidence="3" id="KW-0813">Transport</keyword>
<dbReference type="SUPFAM" id="SSF52540">
    <property type="entry name" value="P-loop containing nucleoside triphosphate hydrolases"/>
    <property type="match status" value="1"/>
</dbReference>
<evidence type="ECO:0000256" key="4">
    <source>
        <dbReference type="ARBA" id="ARBA00022692"/>
    </source>
</evidence>
<evidence type="ECO:0000256" key="2">
    <source>
        <dbReference type="ARBA" id="ARBA00008575"/>
    </source>
</evidence>
<protein>
    <recommendedName>
        <fullName evidence="10">ABC transporter domain-containing protein</fullName>
    </recommendedName>
</protein>
<evidence type="ECO:0000256" key="8">
    <source>
        <dbReference type="ARBA" id="ARBA00023136"/>
    </source>
</evidence>
<keyword evidence="7 9" id="KW-1133">Transmembrane helix</keyword>
<evidence type="ECO:0000259" key="10">
    <source>
        <dbReference type="PROSITE" id="PS50893"/>
    </source>
</evidence>
<dbReference type="InterPro" id="IPR050835">
    <property type="entry name" value="ABC_transporter_sub-D"/>
</dbReference>